<evidence type="ECO:0000313" key="7">
    <source>
        <dbReference type="EMBL" id="GAF81878.1"/>
    </source>
</evidence>
<comment type="subcellular location">
    <subcellularLocation>
        <location evidence="1">Membrane</location>
        <topology evidence="1">Multi-pass membrane protein</topology>
    </subcellularLocation>
</comment>
<reference evidence="7" key="1">
    <citation type="journal article" date="2014" name="Front. Microbiol.">
        <title>High frequency of phylogenetically diverse reductive dehalogenase-homologous genes in deep subseafloor sedimentary metagenomes.</title>
        <authorList>
            <person name="Kawai M."/>
            <person name="Futagami T."/>
            <person name="Toyoda A."/>
            <person name="Takaki Y."/>
            <person name="Nishi S."/>
            <person name="Hori S."/>
            <person name="Arai W."/>
            <person name="Tsubouchi T."/>
            <person name="Morono Y."/>
            <person name="Uchiyama I."/>
            <person name="Ito T."/>
            <person name="Fujiyama A."/>
            <person name="Inagaki F."/>
            <person name="Takami H."/>
        </authorList>
    </citation>
    <scope>NUCLEOTIDE SEQUENCE</scope>
    <source>
        <strain evidence="7">Expedition CK06-06</strain>
    </source>
</reference>
<gene>
    <name evidence="7" type="ORF">S01H1_11752</name>
</gene>
<dbReference type="PANTHER" id="PTHR42948">
    <property type="entry name" value="TRANSPORTER"/>
    <property type="match status" value="1"/>
</dbReference>
<comment type="caution">
    <text evidence="7">The sequence shown here is derived from an EMBL/GenBank/DDBJ whole genome shotgun (WGS) entry which is preliminary data.</text>
</comment>
<feature type="non-terminal residue" evidence="7">
    <location>
        <position position="1"/>
    </location>
</feature>
<evidence type="ECO:0000256" key="6">
    <source>
        <dbReference type="SAM" id="Phobius"/>
    </source>
</evidence>
<dbReference type="Pfam" id="PF00209">
    <property type="entry name" value="SNF"/>
    <property type="match status" value="1"/>
</dbReference>
<dbReference type="PANTHER" id="PTHR42948:SF1">
    <property type="entry name" value="TRANSPORTER"/>
    <property type="match status" value="1"/>
</dbReference>
<dbReference type="SUPFAM" id="SSF161070">
    <property type="entry name" value="SNF-like"/>
    <property type="match status" value="1"/>
</dbReference>
<feature type="transmembrane region" description="Helical" evidence="6">
    <location>
        <begin position="233"/>
        <end position="256"/>
    </location>
</feature>
<dbReference type="GO" id="GO:0016020">
    <property type="term" value="C:membrane"/>
    <property type="evidence" value="ECO:0007669"/>
    <property type="project" value="UniProtKB-SubCell"/>
</dbReference>
<feature type="transmembrane region" description="Helical" evidence="6">
    <location>
        <begin position="72"/>
        <end position="93"/>
    </location>
</feature>
<keyword evidence="4 6" id="KW-1133">Transmembrane helix</keyword>
<keyword evidence="3 6" id="KW-0812">Transmembrane</keyword>
<dbReference type="PROSITE" id="PS50267">
    <property type="entry name" value="NA_NEUROTRAN_SYMP_3"/>
    <property type="match status" value="1"/>
</dbReference>
<organism evidence="7">
    <name type="scientific">marine sediment metagenome</name>
    <dbReference type="NCBI Taxonomy" id="412755"/>
    <lineage>
        <taxon>unclassified sequences</taxon>
        <taxon>metagenomes</taxon>
        <taxon>ecological metagenomes</taxon>
    </lineage>
</organism>
<keyword evidence="5 6" id="KW-0472">Membrane</keyword>
<dbReference type="InterPro" id="IPR000175">
    <property type="entry name" value="Na/ntran_symport"/>
</dbReference>
<proteinExistence type="predicted"/>
<dbReference type="InterPro" id="IPR037272">
    <property type="entry name" value="SNS_sf"/>
</dbReference>
<dbReference type="EMBL" id="BARS01006002">
    <property type="protein sequence ID" value="GAF81878.1"/>
    <property type="molecule type" value="Genomic_DNA"/>
</dbReference>
<accession>X0SLB9</accession>
<dbReference type="AlphaFoldDB" id="X0SLB9"/>
<evidence type="ECO:0000256" key="3">
    <source>
        <dbReference type="ARBA" id="ARBA00022692"/>
    </source>
</evidence>
<feature type="transmembrane region" description="Helical" evidence="6">
    <location>
        <begin position="113"/>
        <end position="136"/>
    </location>
</feature>
<feature type="transmembrane region" description="Helical" evidence="6">
    <location>
        <begin position="43"/>
        <end position="60"/>
    </location>
</feature>
<sequence>GLNSPLMWFGLLFLAAVTSSLSMLQPAIAFLEDGFGLGRRASVAVLGVVTAMGAGLTMFFSKGLLALDHTDFWCNLMMIIAATCQVLVFGWVIGAARGVKEMNRGADFQVPRFIAVLIRYVTPAFLLIILGAWSYVTLPDYLAGMSPKKQAIAAERGVYEPLIRAHFADDNVEDEALHVQIEKILGLPDAPVDVGALPEWLTAATVEAGDGELVSSTTAASDAASTAAADANIARFVLLGIVMFLVFLYVLSDIACRNRIGRMIQRVEQEGIEWGNAA</sequence>
<evidence type="ECO:0000256" key="2">
    <source>
        <dbReference type="ARBA" id="ARBA00022448"/>
    </source>
</evidence>
<feature type="transmembrane region" description="Helical" evidence="6">
    <location>
        <begin position="6"/>
        <end position="31"/>
    </location>
</feature>
<evidence type="ECO:0000256" key="4">
    <source>
        <dbReference type="ARBA" id="ARBA00022989"/>
    </source>
</evidence>
<protein>
    <submittedName>
        <fullName evidence="7">Uncharacterized protein</fullName>
    </submittedName>
</protein>
<evidence type="ECO:0000256" key="5">
    <source>
        <dbReference type="ARBA" id="ARBA00023136"/>
    </source>
</evidence>
<name>X0SLB9_9ZZZZ</name>
<evidence type="ECO:0000256" key="1">
    <source>
        <dbReference type="ARBA" id="ARBA00004141"/>
    </source>
</evidence>
<keyword evidence="2" id="KW-0813">Transport</keyword>